<name>A0AAW1T4F0_9CHLO</name>
<reference evidence="1 2" key="1">
    <citation type="journal article" date="2024" name="Nat. Commun.">
        <title>Phylogenomics reveals the evolutionary origins of lichenization in chlorophyte algae.</title>
        <authorList>
            <person name="Puginier C."/>
            <person name="Libourel C."/>
            <person name="Otte J."/>
            <person name="Skaloud P."/>
            <person name="Haon M."/>
            <person name="Grisel S."/>
            <person name="Petersen M."/>
            <person name="Berrin J.G."/>
            <person name="Delaux P.M."/>
            <person name="Dal Grande F."/>
            <person name="Keller J."/>
        </authorList>
    </citation>
    <scope>NUCLEOTIDE SEQUENCE [LARGE SCALE GENOMIC DNA]</scope>
    <source>
        <strain evidence="1 2">SAG 2523</strain>
    </source>
</reference>
<dbReference type="Proteomes" id="UP001485043">
    <property type="component" value="Unassembled WGS sequence"/>
</dbReference>
<keyword evidence="2" id="KW-1185">Reference proteome</keyword>
<dbReference type="EMBL" id="JALJOV010000385">
    <property type="protein sequence ID" value="KAK9864165.1"/>
    <property type="molecule type" value="Genomic_DNA"/>
</dbReference>
<proteinExistence type="predicted"/>
<sequence>MAISHKSLRSRVTQKQVVMDLIPGRSLALSRSRPADRELGGRLLCEPCRPIPVLPCPGRRLDGRAAGNV</sequence>
<protein>
    <submittedName>
        <fullName evidence="1">Uncharacterized protein</fullName>
    </submittedName>
</protein>
<dbReference type="AlphaFoldDB" id="A0AAW1T4F0"/>
<evidence type="ECO:0000313" key="2">
    <source>
        <dbReference type="Proteomes" id="UP001485043"/>
    </source>
</evidence>
<evidence type="ECO:0000313" key="1">
    <source>
        <dbReference type="EMBL" id="KAK9864165.1"/>
    </source>
</evidence>
<organism evidence="1 2">
    <name type="scientific">Apatococcus fuscideae</name>
    <dbReference type="NCBI Taxonomy" id="2026836"/>
    <lineage>
        <taxon>Eukaryota</taxon>
        <taxon>Viridiplantae</taxon>
        <taxon>Chlorophyta</taxon>
        <taxon>core chlorophytes</taxon>
        <taxon>Trebouxiophyceae</taxon>
        <taxon>Chlorellales</taxon>
        <taxon>Chlorellaceae</taxon>
        <taxon>Apatococcus</taxon>
    </lineage>
</organism>
<gene>
    <name evidence="1" type="ORF">WJX84_011579</name>
</gene>
<comment type="caution">
    <text evidence="1">The sequence shown here is derived from an EMBL/GenBank/DDBJ whole genome shotgun (WGS) entry which is preliminary data.</text>
</comment>
<accession>A0AAW1T4F0</accession>